<dbReference type="EnsemblMetazoa" id="CapteT200074">
    <property type="protein sequence ID" value="CapteP200074"/>
    <property type="gene ID" value="CapteG200074"/>
</dbReference>
<dbReference type="Pfam" id="PF00400">
    <property type="entry name" value="WD40"/>
    <property type="match status" value="2"/>
</dbReference>
<dbReference type="InterPro" id="IPR036322">
    <property type="entry name" value="WD40_repeat_dom_sf"/>
</dbReference>
<dbReference type="EMBL" id="AMQN01011614">
    <property type="status" value="NOT_ANNOTATED_CDS"/>
    <property type="molecule type" value="Genomic_DNA"/>
</dbReference>
<dbReference type="OMA" id="VHEIKLF"/>
<dbReference type="Gene3D" id="2.130.10.10">
    <property type="entry name" value="YVTN repeat-like/Quinoprotein amine dehydrogenase"/>
    <property type="match status" value="1"/>
</dbReference>
<evidence type="ECO:0000313" key="6">
    <source>
        <dbReference type="EnsemblMetazoa" id="CapteP200074"/>
    </source>
</evidence>
<dbReference type="HOGENOM" id="CLU_047907_1_0_1"/>
<dbReference type="PANTHER" id="PTHR47822">
    <property type="entry name" value="CARBOHYDRATE BINDING DOMAIN CONTAINING PROTEIN"/>
    <property type="match status" value="1"/>
</dbReference>
<dbReference type="InterPro" id="IPR015943">
    <property type="entry name" value="WD40/YVTN_repeat-like_dom_sf"/>
</dbReference>
<protein>
    <recommendedName>
        <fullName evidence="4">Anaphase-promoting complex subunit 4-like WD40 domain-containing protein</fullName>
    </recommendedName>
</protein>
<dbReference type="InterPro" id="IPR001680">
    <property type="entry name" value="WD40_rpt"/>
</dbReference>
<dbReference type="PROSITE" id="PS50294">
    <property type="entry name" value="WD_REPEATS_REGION"/>
    <property type="match status" value="2"/>
</dbReference>
<dbReference type="PANTHER" id="PTHR47822:SF3">
    <property type="entry name" value="ANAPHASE-PROMOTING COMPLEX SUBUNIT 4-LIKE WD40 DOMAIN-CONTAINING PROTEIN"/>
    <property type="match status" value="1"/>
</dbReference>
<name>R7TY40_CAPTE</name>
<reference evidence="5 7" key="2">
    <citation type="journal article" date="2013" name="Nature">
        <title>Insights into bilaterian evolution from three spiralian genomes.</title>
        <authorList>
            <person name="Simakov O."/>
            <person name="Marletaz F."/>
            <person name="Cho S.J."/>
            <person name="Edsinger-Gonzales E."/>
            <person name="Havlak P."/>
            <person name="Hellsten U."/>
            <person name="Kuo D.H."/>
            <person name="Larsson T."/>
            <person name="Lv J."/>
            <person name="Arendt D."/>
            <person name="Savage R."/>
            <person name="Osoegawa K."/>
            <person name="de Jong P."/>
            <person name="Grimwood J."/>
            <person name="Chapman J.A."/>
            <person name="Shapiro H."/>
            <person name="Aerts A."/>
            <person name="Otillar R.P."/>
            <person name="Terry A.Y."/>
            <person name="Boore J.L."/>
            <person name="Grigoriev I.V."/>
            <person name="Lindberg D.R."/>
            <person name="Seaver E.C."/>
            <person name="Weisblat D.A."/>
            <person name="Putnam N.H."/>
            <person name="Rokhsar D.S."/>
        </authorList>
    </citation>
    <scope>NUCLEOTIDE SEQUENCE</scope>
    <source>
        <strain evidence="5 7">I ESC-2004</strain>
    </source>
</reference>
<dbReference type="InterPro" id="IPR024977">
    <property type="entry name" value="Apc4-like_WD40_dom"/>
</dbReference>
<evidence type="ECO:0000313" key="7">
    <source>
        <dbReference type="Proteomes" id="UP000014760"/>
    </source>
</evidence>
<gene>
    <name evidence="5" type="ORF">CAPTEDRAFT_200074</name>
</gene>
<accession>R7TY40</accession>
<dbReference type="Pfam" id="PF12894">
    <property type="entry name" value="ANAPC4_WD40"/>
    <property type="match status" value="1"/>
</dbReference>
<keyword evidence="2" id="KW-0677">Repeat</keyword>
<reference evidence="7" key="1">
    <citation type="submission" date="2012-12" db="EMBL/GenBank/DDBJ databases">
        <authorList>
            <person name="Hellsten U."/>
            <person name="Grimwood J."/>
            <person name="Chapman J.A."/>
            <person name="Shapiro H."/>
            <person name="Aerts A."/>
            <person name="Otillar R.P."/>
            <person name="Terry A.Y."/>
            <person name="Boore J.L."/>
            <person name="Simakov O."/>
            <person name="Marletaz F."/>
            <person name="Cho S.-J."/>
            <person name="Edsinger-Gonzales E."/>
            <person name="Havlak P."/>
            <person name="Kuo D.-H."/>
            <person name="Larsson T."/>
            <person name="Lv J."/>
            <person name="Arendt D."/>
            <person name="Savage R."/>
            <person name="Osoegawa K."/>
            <person name="de Jong P."/>
            <person name="Lindberg D.R."/>
            <person name="Seaver E.C."/>
            <person name="Weisblat D.A."/>
            <person name="Putnam N.H."/>
            <person name="Grigoriev I.V."/>
            <person name="Rokhsar D.S."/>
        </authorList>
    </citation>
    <scope>NUCLEOTIDE SEQUENCE</scope>
    <source>
        <strain evidence="7">I ESC-2004</strain>
    </source>
</reference>
<dbReference type="PROSITE" id="PS00678">
    <property type="entry name" value="WD_REPEATS_1"/>
    <property type="match status" value="1"/>
</dbReference>
<dbReference type="SUPFAM" id="SSF50978">
    <property type="entry name" value="WD40 repeat-like"/>
    <property type="match status" value="1"/>
</dbReference>
<sequence length="452" mass="50194">MESTEDVLPVIQEEEDVILEEEKQIQMKRFLKDVRRASRVLSSKGASVQSTTTDSLNLEFELLRLGYTTQFLHEVVESLDPNFTLEDWVVLHLGRKEEVEPEEEVEGEEEEEEHKEEEEIVAADLIQCSDVPFERLSVAATYAVPDEHHGVYSLQHSMDGSILAIGHGDGSLAFVSTITGKLEHETRRNRLGPFAVMCIRFSPKEQHICLVGTSVGRVYAASILDAHVDELLSEHSNEINCLDFCLDGSQFATAGKDLNIRLYDTNTAKVVRKYEGYSMVSEDDSSGHAQRVFSLKFHTEIEHIMITGGWDNHLKIWDVRTPDGIQRTISGPHLCGDGLDIKGHQVLTGSWVQHNALQVWDYGEGQLIQNVPFRQTPGDQGEFLYCAQFCDNNVVMAGGSGTSSVQAINLITNELVGEIKSDKPIQALDTTIGGRMAAMGGSSSDVILSKME</sequence>
<keyword evidence="7" id="KW-1185">Reference proteome</keyword>
<feature type="repeat" description="WD" evidence="3">
    <location>
        <begin position="232"/>
        <end position="273"/>
    </location>
</feature>
<feature type="repeat" description="WD" evidence="3">
    <location>
        <begin position="285"/>
        <end position="327"/>
    </location>
</feature>
<dbReference type="InterPro" id="IPR019775">
    <property type="entry name" value="WD40_repeat_CS"/>
</dbReference>
<dbReference type="STRING" id="283909.R7TY40"/>
<dbReference type="AlphaFoldDB" id="R7TY40"/>
<evidence type="ECO:0000256" key="1">
    <source>
        <dbReference type="ARBA" id="ARBA00022574"/>
    </source>
</evidence>
<dbReference type="PROSITE" id="PS50082">
    <property type="entry name" value="WD_REPEATS_2"/>
    <property type="match status" value="2"/>
</dbReference>
<dbReference type="OrthoDB" id="361494at2759"/>
<dbReference type="Proteomes" id="UP000014760">
    <property type="component" value="Unassembled WGS sequence"/>
</dbReference>
<dbReference type="SMART" id="SM00320">
    <property type="entry name" value="WD40"/>
    <property type="match status" value="4"/>
</dbReference>
<evidence type="ECO:0000256" key="3">
    <source>
        <dbReference type="PROSITE-ProRule" id="PRU00221"/>
    </source>
</evidence>
<dbReference type="EMBL" id="KB308980">
    <property type="protein sequence ID" value="ELT95875.1"/>
    <property type="molecule type" value="Genomic_DNA"/>
</dbReference>
<organism evidence="5">
    <name type="scientific">Capitella teleta</name>
    <name type="common">Polychaete worm</name>
    <dbReference type="NCBI Taxonomy" id="283909"/>
    <lineage>
        <taxon>Eukaryota</taxon>
        <taxon>Metazoa</taxon>
        <taxon>Spiralia</taxon>
        <taxon>Lophotrochozoa</taxon>
        <taxon>Annelida</taxon>
        <taxon>Polychaeta</taxon>
        <taxon>Sedentaria</taxon>
        <taxon>Scolecida</taxon>
        <taxon>Capitellidae</taxon>
        <taxon>Capitella</taxon>
    </lineage>
</organism>
<evidence type="ECO:0000313" key="5">
    <source>
        <dbReference type="EMBL" id="ELT95875.1"/>
    </source>
</evidence>
<evidence type="ECO:0000256" key="2">
    <source>
        <dbReference type="ARBA" id="ARBA00022737"/>
    </source>
</evidence>
<proteinExistence type="predicted"/>
<reference evidence="6" key="3">
    <citation type="submission" date="2015-06" db="UniProtKB">
        <authorList>
            <consortium name="EnsemblMetazoa"/>
        </authorList>
    </citation>
    <scope>IDENTIFICATION</scope>
</reference>
<evidence type="ECO:0000259" key="4">
    <source>
        <dbReference type="Pfam" id="PF12894"/>
    </source>
</evidence>
<keyword evidence="1 3" id="KW-0853">WD repeat</keyword>
<feature type="domain" description="Anaphase-promoting complex subunit 4-like WD40" evidence="4">
    <location>
        <begin position="130"/>
        <end position="201"/>
    </location>
</feature>